<organism evidence="1 2">
    <name type="scientific">Ostreobium quekettii</name>
    <dbReference type="NCBI Taxonomy" id="121088"/>
    <lineage>
        <taxon>Eukaryota</taxon>
        <taxon>Viridiplantae</taxon>
        <taxon>Chlorophyta</taxon>
        <taxon>core chlorophytes</taxon>
        <taxon>Ulvophyceae</taxon>
        <taxon>TCBD clade</taxon>
        <taxon>Bryopsidales</taxon>
        <taxon>Ostreobineae</taxon>
        <taxon>Ostreobiaceae</taxon>
        <taxon>Ostreobium</taxon>
    </lineage>
</organism>
<evidence type="ECO:0000313" key="2">
    <source>
        <dbReference type="Proteomes" id="UP000708148"/>
    </source>
</evidence>
<name>A0A8S1JED1_9CHLO</name>
<dbReference type="EMBL" id="CAJHUC010002938">
    <property type="protein sequence ID" value="CAD7704641.1"/>
    <property type="molecule type" value="Genomic_DNA"/>
</dbReference>
<dbReference type="AlphaFoldDB" id="A0A8S1JED1"/>
<proteinExistence type="predicted"/>
<dbReference type="Proteomes" id="UP000708148">
    <property type="component" value="Unassembled WGS sequence"/>
</dbReference>
<sequence length="101" mass="10884">MQHWCPELCPPNWPTRSRPAEMPNQGKCRAGCRALPLNTHSFLAGSFLFASLGWPRLGSLGTCAVLHVQGANQADFCVLTYTSVVNLQASVPSTASTLNLL</sequence>
<comment type="caution">
    <text evidence="1">The sequence shown here is derived from an EMBL/GenBank/DDBJ whole genome shotgun (WGS) entry which is preliminary data.</text>
</comment>
<gene>
    <name evidence="1" type="ORF">OSTQU699_LOCUS9995</name>
</gene>
<accession>A0A8S1JED1</accession>
<reference evidence="1" key="1">
    <citation type="submission" date="2020-12" db="EMBL/GenBank/DDBJ databases">
        <authorList>
            <person name="Iha C."/>
        </authorList>
    </citation>
    <scope>NUCLEOTIDE SEQUENCE</scope>
</reference>
<protein>
    <submittedName>
        <fullName evidence="1">Uncharacterized protein</fullName>
    </submittedName>
</protein>
<keyword evidence="2" id="KW-1185">Reference proteome</keyword>
<evidence type="ECO:0000313" key="1">
    <source>
        <dbReference type="EMBL" id="CAD7704641.1"/>
    </source>
</evidence>